<dbReference type="GO" id="GO:0004479">
    <property type="term" value="F:methionyl-tRNA formyltransferase activity"/>
    <property type="evidence" value="ECO:0007669"/>
    <property type="project" value="TreeGrafter"/>
</dbReference>
<dbReference type="Pfam" id="PF00551">
    <property type="entry name" value="Formyl_trans_N"/>
    <property type="match status" value="1"/>
</dbReference>
<dbReference type="GO" id="GO:0005829">
    <property type="term" value="C:cytosol"/>
    <property type="evidence" value="ECO:0007669"/>
    <property type="project" value="TreeGrafter"/>
</dbReference>
<protein>
    <submittedName>
        <fullName evidence="3">Methionyl-tRNA formyltransferase</fullName>
    </submittedName>
</protein>
<name>A0A7X6DKA9_9BURK</name>
<dbReference type="Gene3D" id="3.40.50.12230">
    <property type="match status" value="1"/>
</dbReference>
<dbReference type="SUPFAM" id="SSF53328">
    <property type="entry name" value="Formyltransferase"/>
    <property type="match status" value="1"/>
</dbReference>
<dbReference type="Pfam" id="PF02911">
    <property type="entry name" value="Formyl_trans_C"/>
    <property type="match status" value="1"/>
</dbReference>
<gene>
    <name evidence="3" type="ORF">RAMLITH_23270</name>
</gene>
<keyword evidence="4" id="KW-1185">Reference proteome</keyword>
<dbReference type="AlphaFoldDB" id="A0A7X6DKA9"/>
<dbReference type="EMBL" id="VTOX01000012">
    <property type="protein sequence ID" value="NKE68747.1"/>
    <property type="molecule type" value="Genomic_DNA"/>
</dbReference>
<dbReference type="PANTHER" id="PTHR11138">
    <property type="entry name" value="METHIONYL-TRNA FORMYLTRANSFERASE"/>
    <property type="match status" value="1"/>
</dbReference>
<sequence>MAQDTRMLTLFLMTEKGYRFLVETTAKYGSLFDLVVVGSDGSLRKDHADEIIAFCAGHQLRWVRRADFGKVETPYALAVSWRWLIEHPAQRLIVFHDSLLPRYRGFSPLVNALINGESEVGVSAIFGASDFDTGPIIAQSRTAVRYPLRIADAIQAINANYLACAETVLQALLDGAPLEATPQDERQATYSVWRDEQDYRIDWSKSSTEIRRFIDAVGYPYRGAATMFDGKLVRILAAEEAPDVVVENRDCGKALFVVDGKPVIICGEGMLKVTEAQIEEGGQLLPFFPQTRFRIRFTGGSRETGS</sequence>
<evidence type="ECO:0000259" key="2">
    <source>
        <dbReference type="Pfam" id="PF02911"/>
    </source>
</evidence>
<dbReference type="InterPro" id="IPR011034">
    <property type="entry name" value="Formyl_transferase-like_C_sf"/>
</dbReference>
<keyword evidence="3" id="KW-0808">Transferase</keyword>
<dbReference type="PANTHER" id="PTHR11138:SF5">
    <property type="entry name" value="METHIONYL-TRNA FORMYLTRANSFERASE, MITOCHONDRIAL"/>
    <property type="match status" value="1"/>
</dbReference>
<evidence type="ECO:0000313" key="4">
    <source>
        <dbReference type="Proteomes" id="UP000521868"/>
    </source>
</evidence>
<dbReference type="InterPro" id="IPR002376">
    <property type="entry name" value="Formyl_transf_N"/>
</dbReference>
<evidence type="ECO:0000259" key="1">
    <source>
        <dbReference type="Pfam" id="PF00551"/>
    </source>
</evidence>
<dbReference type="SUPFAM" id="SSF50486">
    <property type="entry name" value="FMT C-terminal domain-like"/>
    <property type="match status" value="1"/>
</dbReference>
<feature type="domain" description="Formyl transferase C-terminal" evidence="2">
    <location>
        <begin position="196"/>
        <end position="281"/>
    </location>
</feature>
<comment type="caution">
    <text evidence="3">The sequence shown here is derived from an EMBL/GenBank/DDBJ whole genome shotgun (WGS) entry which is preliminary data.</text>
</comment>
<dbReference type="Proteomes" id="UP000521868">
    <property type="component" value="Unassembled WGS sequence"/>
</dbReference>
<dbReference type="InterPro" id="IPR005793">
    <property type="entry name" value="Formyl_trans_C"/>
</dbReference>
<proteinExistence type="predicted"/>
<feature type="domain" description="Formyl transferase N-terminal" evidence="1">
    <location>
        <begin position="84"/>
        <end position="144"/>
    </location>
</feature>
<reference evidence="3 4" key="1">
    <citation type="journal article" date="2020" name="Nature">
        <title>Bacterial chemolithoautotrophy via manganese oxidation.</title>
        <authorList>
            <person name="Yu H."/>
            <person name="Leadbetter J.R."/>
        </authorList>
    </citation>
    <scope>NUCLEOTIDE SEQUENCE [LARGE SCALE GENOMIC DNA]</scope>
    <source>
        <strain evidence="3 4">RBP-1</strain>
    </source>
</reference>
<organism evidence="3 4">
    <name type="scientific">Ramlibacter lithotrophicus</name>
    <dbReference type="NCBI Taxonomy" id="2606681"/>
    <lineage>
        <taxon>Bacteria</taxon>
        <taxon>Pseudomonadati</taxon>
        <taxon>Pseudomonadota</taxon>
        <taxon>Betaproteobacteria</taxon>
        <taxon>Burkholderiales</taxon>
        <taxon>Comamonadaceae</taxon>
        <taxon>Ramlibacter</taxon>
    </lineage>
</organism>
<accession>A0A7X6DKA9</accession>
<dbReference type="InterPro" id="IPR036477">
    <property type="entry name" value="Formyl_transf_N_sf"/>
</dbReference>
<evidence type="ECO:0000313" key="3">
    <source>
        <dbReference type="EMBL" id="NKE68747.1"/>
    </source>
</evidence>